<feature type="region of interest" description="Disordered" evidence="17">
    <location>
        <begin position="192"/>
        <end position="305"/>
    </location>
</feature>
<dbReference type="InterPro" id="IPR036388">
    <property type="entry name" value="WH-like_DNA-bd_sf"/>
</dbReference>
<keyword evidence="6" id="KW-0677">Repeat</keyword>
<keyword evidence="8" id="KW-0862">Zinc</keyword>
<dbReference type="InterPro" id="IPR019786">
    <property type="entry name" value="Zinc_finger_PHD-type_CS"/>
</dbReference>
<evidence type="ECO:0000256" key="4">
    <source>
        <dbReference type="ARBA" id="ARBA00022679"/>
    </source>
</evidence>
<dbReference type="InterPro" id="IPR013083">
    <property type="entry name" value="Znf_RING/FYVE/PHD"/>
</dbReference>
<dbReference type="PANTHER" id="PTHR10615:SF161">
    <property type="entry name" value="HISTONE ACETYLTRANSFERASE KAT7"/>
    <property type="match status" value="1"/>
</dbReference>
<evidence type="ECO:0000259" key="19">
    <source>
        <dbReference type="PROSITE" id="PS51726"/>
    </source>
</evidence>
<feature type="domain" description="PHD-type" evidence="18">
    <location>
        <begin position="143"/>
        <end position="193"/>
    </location>
</feature>
<dbReference type="GO" id="GO:0003682">
    <property type="term" value="F:chromatin binding"/>
    <property type="evidence" value="ECO:0007669"/>
    <property type="project" value="TreeGrafter"/>
</dbReference>
<dbReference type="PROSITE" id="PS51726">
    <property type="entry name" value="MYST_HAT"/>
    <property type="match status" value="1"/>
</dbReference>
<keyword evidence="10" id="KW-0007">Acetylation</keyword>
<dbReference type="PROSITE" id="PS01359">
    <property type="entry name" value="ZF_PHD_1"/>
    <property type="match status" value="1"/>
</dbReference>
<evidence type="ECO:0000256" key="17">
    <source>
        <dbReference type="SAM" id="MobiDB-lite"/>
    </source>
</evidence>
<evidence type="ECO:0000256" key="8">
    <source>
        <dbReference type="ARBA" id="ARBA00022833"/>
    </source>
</evidence>
<dbReference type="InterPro" id="IPR001965">
    <property type="entry name" value="Znf_PHD"/>
</dbReference>
<dbReference type="Gene3D" id="3.30.60.60">
    <property type="entry name" value="N-acetyl transferase-like"/>
    <property type="match status" value="1"/>
</dbReference>
<evidence type="ECO:0000256" key="2">
    <source>
        <dbReference type="ARBA" id="ARBA00010107"/>
    </source>
</evidence>
<dbReference type="FunFam" id="3.30.60.60:FF:000001">
    <property type="entry name" value="Histone acetyltransferase"/>
    <property type="match status" value="1"/>
</dbReference>
<keyword evidence="12" id="KW-0804">Transcription</keyword>
<dbReference type="FunFam" id="3.40.630.30:FF:000001">
    <property type="entry name" value="Histone acetyltransferase"/>
    <property type="match status" value="1"/>
</dbReference>
<dbReference type="Gene3D" id="3.30.40.10">
    <property type="entry name" value="Zinc/RING finger domain, C3HC4 (zinc finger)"/>
    <property type="match status" value="1"/>
</dbReference>
<evidence type="ECO:0000256" key="7">
    <source>
        <dbReference type="ARBA" id="ARBA00022771"/>
    </source>
</evidence>
<organism evidence="20 21">
    <name type="scientific">Papiliotrema laurentii</name>
    <name type="common">Cryptococcus laurentii</name>
    <dbReference type="NCBI Taxonomy" id="5418"/>
    <lineage>
        <taxon>Eukaryota</taxon>
        <taxon>Fungi</taxon>
        <taxon>Dikarya</taxon>
        <taxon>Basidiomycota</taxon>
        <taxon>Agaricomycotina</taxon>
        <taxon>Tremellomycetes</taxon>
        <taxon>Tremellales</taxon>
        <taxon>Rhynchogastremaceae</taxon>
        <taxon>Papiliotrema</taxon>
    </lineage>
</organism>
<keyword evidence="9" id="KW-0156">Chromatin regulator</keyword>
<dbReference type="GO" id="GO:0003712">
    <property type="term" value="F:transcription coregulator activity"/>
    <property type="evidence" value="ECO:0007669"/>
    <property type="project" value="TreeGrafter"/>
</dbReference>
<dbReference type="Pfam" id="PF00628">
    <property type="entry name" value="PHD"/>
    <property type="match status" value="1"/>
</dbReference>
<evidence type="ECO:0000256" key="9">
    <source>
        <dbReference type="ARBA" id="ARBA00022853"/>
    </source>
</evidence>
<dbReference type="InterPro" id="IPR040706">
    <property type="entry name" value="Zf-MYST"/>
</dbReference>
<feature type="compositionally biased region" description="Basic residues" evidence="17">
    <location>
        <begin position="1"/>
        <end position="10"/>
    </location>
</feature>
<dbReference type="GO" id="GO:0004402">
    <property type="term" value="F:histone acetyltransferase activity"/>
    <property type="evidence" value="ECO:0007669"/>
    <property type="project" value="InterPro"/>
</dbReference>
<feature type="compositionally biased region" description="Basic and acidic residues" evidence="17">
    <location>
        <begin position="249"/>
        <end position="278"/>
    </location>
</feature>
<evidence type="ECO:0000256" key="12">
    <source>
        <dbReference type="ARBA" id="ARBA00023163"/>
    </source>
</evidence>
<accession>A0AAD9FN79</accession>
<dbReference type="Gene3D" id="3.40.630.30">
    <property type="match status" value="1"/>
</dbReference>
<evidence type="ECO:0000256" key="13">
    <source>
        <dbReference type="ARBA" id="ARBA00023242"/>
    </source>
</evidence>
<dbReference type="Pfam" id="PF01853">
    <property type="entry name" value="MOZ_SAS"/>
    <property type="match status" value="1"/>
</dbReference>
<dbReference type="PROSITE" id="PS50016">
    <property type="entry name" value="ZF_PHD_2"/>
    <property type="match status" value="2"/>
</dbReference>
<feature type="compositionally biased region" description="Polar residues" evidence="17">
    <location>
        <begin position="688"/>
        <end position="698"/>
    </location>
</feature>
<dbReference type="GO" id="GO:0031507">
    <property type="term" value="P:heterochromatin formation"/>
    <property type="evidence" value="ECO:0007669"/>
    <property type="project" value="UniProtKB-ARBA"/>
</dbReference>
<keyword evidence="5" id="KW-0479">Metal-binding</keyword>
<comment type="caution">
    <text evidence="20">The sequence shown here is derived from an EMBL/GenBank/DDBJ whole genome shotgun (WGS) entry which is preliminary data.</text>
</comment>
<gene>
    <name evidence="20" type="ORF">DB88DRAFT_444285</name>
</gene>
<dbReference type="InterPro" id="IPR019787">
    <property type="entry name" value="Znf_PHD-finger"/>
</dbReference>
<feature type="domain" description="MYST-type HAT" evidence="19">
    <location>
        <begin position="444"/>
        <end position="771"/>
    </location>
</feature>
<feature type="compositionally biased region" description="Polar residues" evidence="17">
    <location>
        <begin position="48"/>
        <end position="57"/>
    </location>
</feature>
<evidence type="ECO:0000256" key="16">
    <source>
        <dbReference type="RuleBase" id="RU361211"/>
    </source>
</evidence>
<evidence type="ECO:0000256" key="14">
    <source>
        <dbReference type="PIRSR" id="PIRSR602717-51"/>
    </source>
</evidence>
<comment type="similarity">
    <text evidence="2 16">Belongs to the MYST (SAS/MOZ) family.</text>
</comment>
<dbReference type="InterPro" id="IPR050603">
    <property type="entry name" value="MYST_HAT"/>
</dbReference>
<evidence type="ECO:0000313" key="20">
    <source>
        <dbReference type="EMBL" id="KAK1921043.1"/>
    </source>
</evidence>
<dbReference type="InterPro" id="IPR011011">
    <property type="entry name" value="Znf_FYVE_PHD"/>
</dbReference>
<feature type="compositionally biased region" description="Low complexity" evidence="17">
    <location>
        <begin position="903"/>
        <end position="914"/>
    </location>
</feature>
<evidence type="ECO:0000259" key="18">
    <source>
        <dbReference type="PROSITE" id="PS50016"/>
    </source>
</evidence>
<dbReference type="EC" id="2.3.1.48" evidence="3 16"/>
<comment type="subcellular location">
    <subcellularLocation>
        <location evidence="1 16">Nucleus</location>
    </subcellularLocation>
</comment>
<feature type="region of interest" description="Disordered" evidence="17">
    <location>
        <begin position="1"/>
        <end position="69"/>
    </location>
</feature>
<dbReference type="CDD" id="cd15526">
    <property type="entry name" value="PHD1_MOZ_d4"/>
    <property type="match status" value="1"/>
</dbReference>
<dbReference type="FunFam" id="3.30.40.10:FF:000005">
    <property type="entry name" value="zinc finger protein isoform X1"/>
    <property type="match status" value="1"/>
</dbReference>
<dbReference type="Pfam" id="PF17772">
    <property type="entry name" value="zf-MYST"/>
    <property type="match status" value="1"/>
</dbReference>
<feature type="domain" description="PHD-type" evidence="18">
    <location>
        <begin position="86"/>
        <end position="146"/>
    </location>
</feature>
<dbReference type="Gene3D" id="1.10.10.10">
    <property type="entry name" value="Winged helix-like DNA-binding domain superfamily/Winged helix DNA-binding domain"/>
    <property type="match status" value="1"/>
</dbReference>
<feature type="region of interest" description="Disordered" evidence="17">
    <location>
        <begin position="369"/>
        <end position="406"/>
    </location>
</feature>
<dbReference type="InterPro" id="IPR002717">
    <property type="entry name" value="HAT_MYST-type"/>
</dbReference>
<sequence>MPKKRGRPFKNPHLNVHSAHSVHPATPNGHAGSHQPSKPRTPGRRSATPRQPVSTANGKGKGKGKAVPTGQALAGDTIHAAAVIFDPNCSFCYGTDKRNKQGVPERMVSCHRCGRCGHPSCLQMESPQLIETIFGYKWNCMECKACEVCQIKGDDSRLMFCDGCDRGWHSYCLNPPLAKPPKGQWFCPKCVSPGPSQSSAPPCAPVSSKGKGRALSSVPSHLASAINTTPVVKKPRGRPRKYPLPQDTPEPKSYHDGDDNIFNDRRSSVKVKPRSESHRSRKPKHPTVFSDTDENTPPPSGVKIRLRVPGAGRRKTVEVESEEEKIPYGGVITGEDADTSKTAITDRDKELFEKARLVAEAKLGGQPVVTAQPGAINGSPAPSMSSSTSYFPSPGTSTPAQLSSSIHRPLRDRLLQSTLGPATPGPATVTVSGAGKAAQGAGAGPAEKIKRIRFGVYDIDTWYSAPYPEEYQHVPDGRLWLCEFCLKYMKSGFVAGRHRIKCKARHPPGDEIYRKDNVSVFEVDGRKNKIYCQNLCLLAKMFLDHKTLYYDVEPFLFYVMTEVDDLGARFVGYFSKEKRSPDNNVSCIMTLPVRQRKGWGQLLIDFSYLLSKKEERVGGPERPLSGLGEVTYKKYWRLAVFRFLRNSPDNPSLEDISKATSMTLMDVYQTLEDESMIETLDSPPPSYPVSNGTSTPSFSRRGRGRGRGGRLGSARRPTQPKSASPEATDEQPIIPDRYIIQWDRDYVEAVLKKHEARGYLELAPERLKYHPFLVTRNPIKPPGALAKAALVTSNGNSATAQAVSIANDPIVKDGIVEGRENGGKDVPAELEETVLHGEDRATLDLVKALAHQSPQRNLRKRTSSELNTPAPNSLKKLRSSDRIKGMNGTPSRRRKSTAVATPSSRVSGRGSQRGSARKSSVKNGSVQDTEDADAEGEYEDEGEDADADGEWEGEDEDAEGEDEDAEGEDDEEYVE</sequence>
<dbReference type="GO" id="GO:0008270">
    <property type="term" value="F:zinc ion binding"/>
    <property type="evidence" value="ECO:0007669"/>
    <property type="project" value="UniProtKB-KW"/>
</dbReference>
<dbReference type="EMBL" id="JAODAN010000012">
    <property type="protein sequence ID" value="KAK1921043.1"/>
    <property type="molecule type" value="Genomic_DNA"/>
</dbReference>
<evidence type="ECO:0000256" key="1">
    <source>
        <dbReference type="ARBA" id="ARBA00004123"/>
    </source>
</evidence>
<dbReference type="PANTHER" id="PTHR10615">
    <property type="entry name" value="HISTONE ACETYLTRANSFERASE"/>
    <property type="match status" value="1"/>
</dbReference>
<evidence type="ECO:0000256" key="3">
    <source>
        <dbReference type="ARBA" id="ARBA00013184"/>
    </source>
</evidence>
<protein>
    <recommendedName>
        <fullName evidence="3 16">Histone acetyltransferase</fullName>
        <ecNumber evidence="3 16">2.3.1.48</ecNumber>
    </recommendedName>
</protein>
<name>A0AAD9FN79_PAPLA</name>
<dbReference type="AlphaFoldDB" id="A0AAD9FN79"/>
<keyword evidence="13 16" id="KW-0539">Nucleus</keyword>
<evidence type="ECO:0000256" key="5">
    <source>
        <dbReference type="ARBA" id="ARBA00022723"/>
    </source>
</evidence>
<feature type="compositionally biased region" description="Low complexity" evidence="17">
    <location>
        <begin position="379"/>
        <end position="399"/>
    </location>
</feature>
<evidence type="ECO:0000313" key="21">
    <source>
        <dbReference type="Proteomes" id="UP001182556"/>
    </source>
</evidence>
<dbReference type="GO" id="GO:0006357">
    <property type="term" value="P:regulation of transcription by RNA polymerase II"/>
    <property type="evidence" value="ECO:0007669"/>
    <property type="project" value="TreeGrafter"/>
</dbReference>
<dbReference type="SUPFAM" id="SSF55729">
    <property type="entry name" value="Acyl-CoA N-acyltransferases (Nat)"/>
    <property type="match status" value="1"/>
</dbReference>
<reference evidence="20" key="1">
    <citation type="submission" date="2023-02" db="EMBL/GenBank/DDBJ databases">
        <title>Identification and recombinant expression of a fungal hydrolase from Papiliotrema laurentii that hydrolyzes apple cutin and clears colloidal polyester polyurethane.</title>
        <authorList>
            <consortium name="DOE Joint Genome Institute"/>
            <person name="Roman V.A."/>
            <person name="Bojanowski C."/>
            <person name="Crable B.R."/>
            <person name="Wagner D.N."/>
            <person name="Hung C.S."/>
            <person name="Nadeau L.J."/>
            <person name="Schratz L."/>
            <person name="Haridas S."/>
            <person name="Pangilinan J."/>
            <person name="Lipzen A."/>
            <person name="Na H."/>
            <person name="Yan M."/>
            <person name="Ng V."/>
            <person name="Grigoriev I.V."/>
            <person name="Spatafora J.W."/>
            <person name="Barlow D."/>
            <person name="Biffinger J."/>
            <person name="Kelley-Loughnane N."/>
            <person name="Varaljay V.A."/>
            <person name="Crookes-Goodson W.J."/>
        </authorList>
    </citation>
    <scope>NUCLEOTIDE SEQUENCE</scope>
    <source>
        <strain evidence="20">5307AH</strain>
    </source>
</reference>
<dbReference type="GO" id="GO:1990467">
    <property type="term" value="C:NuA3a histone acetyltransferase complex"/>
    <property type="evidence" value="ECO:0007669"/>
    <property type="project" value="TreeGrafter"/>
</dbReference>
<feature type="region of interest" description="Disordered" evidence="17">
    <location>
        <begin position="678"/>
        <end position="732"/>
    </location>
</feature>
<keyword evidence="4" id="KW-0808">Transferase</keyword>
<comment type="catalytic activity">
    <reaction evidence="16">
        <text>L-lysyl-[protein] + acetyl-CoA = N(6)-acetyl-L-lysyl-[protein] + CoA + H(+)</text>
        <dbReference type="Rhea" id="RHEA:45948"/>
        <dbReference type="Rhea" id="RHEA-COMP:9752"/>
        <dbReference type="Rhea" id="RHEA-COMP:10731"/>
        <dbReference type="ChEBI" id="CHEBI:15378"/>
        <dbReference type="ChEBI" id="CHEBI:29969"/>
        <dbReference type="ChEBI" id="CHEBI:57287"/>
        <dbReference type="ChEBI" id="CHEBI:57288"/>
        <dbReference type="ChEBI" id="CHEBI:61930"/>
        <dbReference type="EC" id="2.3.1.48"/>
    </reaction>
</comment>
<proteinExistence type="inferred from homology"/>
<dbReference type="Proteomes" id="UP001182556">
    <property type="component" value="Unassembled WGS sequence"/>
</dbReference>
<evidence type="ECO:0000256" key="6">
    <source>
        <dbReference type="ARBA" id="ARBA00022737"/>
    </source>
</evidence>
<feature type="compositionally biased region" description="Acidic residues" evidence="17">
    <location>
        <begin position="928"/>
        <end position="975"/>
    </location>
</feature>
<dbReference type="SMART" id="SM00249">
    <property type="entry name" value="PHD"/>
    <property type="match status" value="2"/>
</dbReference>
<keyword evidence="11" id="KW-0805">Transcription regulation</keyword>
<dbReference type="InterPro" id="IPR016181">
    <property type="entry name" value="Acyl_CoA_acyltransferase"/>
</dbReference>
<evidence type="ECO:0000256" key="15">
    <source>
        <dbReference type="PROSITE-ProRule" id="PRU00146"/>
    </source>
</evidence>
<feature type="active site" description="Proton donor/acceptor" evidence="14">
    <location>
        <position position="621"/>
    </location>
</feature>
<dbReference type="GO" id="GO:0005634">
    <property type="term" value="C:nucleus"/>
    <property type="evidence" value="ECO:0007669"/>
    <property type="project" value="UniProtKB-SubCell"/>
</dbReference>
<feature type="region of interest" description="Disordered" evidence="17">
    <location>
        <begin position="850"/>
        <end position="975"/>
    </location>
</feature>
<keyword evidence="7 15" id="KW-0863">Zinc-finger</keyword>
<dbReference type="SUPFAM" id="SSF57903">
    <property type="entry name" value="FYVE/PHD zinc finger"/>
    <property type="match status" value="2"/>
</dbReference>
<keyword evidence="21" id="KW-1185">Reference proteome</keyword>
<evidence type="ECO:0000256" key="11">
    <source>
        <dbReference type="ARBA" id="ARBA00023015"/>
    </source>
</evidence>
<evidence type="ECO:0000256" key="10">
    <source>
        <dbReference type="ARBA" id="ARBA00022990"/>
    </source>
</evidence>